<dbReference type="InterPro" id="IPR036282">
    <property type="entry name" value="Glutathione-S-Trfase_C_sf"/>
</dbReference>
<dbReference type="SUPFAM" id="SSF47616">
    <property type="entry name" value="GST C-terminal domain-like"/>
    <property type="match status" value="1"/>
</dbReference>
<keyword evidence="3" id="KW-1185">Reference proteome</keyword>
<dbReference type="InterPro" id="IPR004045">
    <property type="entry name" value="Glutathione_S-Trfase_N"/>
</dbReference>
<organism evidence="2 3">
    <name type="scientific">Lujinxingia litoralis</name>
    <dbReference type="NCBI Taxonomy" id="2211119"/>
    <lineage>
        <taxon>Bacteria</taxon>
        <taxon>Deltaproteobacteria</taxon>
        <taxon>Bradymonadales</taxon>
        <taxon>Lujinxingiaceae</taxon>
        <taxon>Lujinxingia</taxon>
    </lineage>
</organism>
<dbReference type="RefSeq" id="WP_111727814.1">
    <property type="nucleotide sequence ID" value="NZ_QHKO01000001.1"/>
</dbReference>
<dbReference type="SUPFAM" id="SSF52833">
    <property type="entry name" value="Thioredoxin-like"/>
    <property type="match status" value="1"/>
</dbReference>
<dbReference type="Pfam" id="PF13410">
    <property type="entry name" value="GST_C_2"/>
    <property type="match status" value="1"/>
</dbReference>
<dbReference type="AlphaFoldDB" id="A0A328C957"/>
<evidence type="ECO:0000313" key="2">
    <source>
        <dbReference type="EMBL" id="RAL24642.1"/>
    </source>
</evidence>
<comment type="caution">
    <text evidence="2">The sequence shown here is derived from an EMBL/GenBank/DDBJ whole genome shotgun (WGS) entry which is preliminary data.</text>
</comment>
<gene>
    <name evidence="2" type="ORF">DL240_00070</name>
</gene>
<protein>
    <recommendedName>
        <fullName evidence="1">GST N-terminal domain-containing protein</fullName>
    </recommendedName>
</protein>
<dbReference type="InterPro" id="IPR036249">
    <property type="entry name" value="Thioredoxin-like_sf"/>
</dbReference>
<dbReference type="PROSITE" id="PS50404">
    <property type="entry name" value="GST_NTER"/>
    <property type="match status" value="1"/>
</dbReference>
<evidence type="ECO:0000259" key="1">
    <source>
        <dbReference type="PROSITE" id="PS50404"/>
    </source>
</evidence>
<name>A0A328C957_9DELT</name>
<dbReference type="Pfam" id="PF13417">
    <property type="entry name" value="GST_N_3"/>
    <property type="match status" value="1"/>
</dbReference>
<reference evidence="2 3" key="1">
    <citation type="submission" date="2018-05" db="EMBL/GenBank/DDBJ databases">
        <title>Lujinxingia marina gen. nov. sp. nov., a new facultative anaerobic member of the class Deltaproteobacteria, and proposal of Lujinxingaceae fam. nov.</title>
        <authorList>
            <person name="Li C.-M."/>
        </authorList>
    </citation>
    <scope>NUCLEOTIDE SEQUENCE [LARGE SCALE GENOMIC DNA]</scope>
    <source>
        <strain evidence="2 3">B210</strain>
    </source>
</reference>
<dbReference type="Gene3D" id="3.40.30.10">
    <property type="entry name" value="Glutaredoxin"/>
    <property type="match status" value="1"/>
</dbReference>
<evidence type="ECO:0000313" key="3">
    <source>
        <dbReference type="Proteomes" id="UP000249169"/>
    </source>
</evidence>
<dbReference type="CDD" id="cd00570">
    <property type="entry name" value="GST_N_family"/>
    <property type="match status" value="1"/>
</dbReference>
<feature type="domain" description="GST N-terminal" evidence="1">
    <location>
        <begin position="1"/>
        <end position="79"/>
    </location>
</feature>
<dbReference type="EMBL" id="QHKO01000001">
    <property type="protein sequence ID" value="RAL24642.1"/>
    <property type="molecule type" value="Genomic_DNA"/>
</dbReference>
<accession>A0A328C957</accession>
<dbReference type="Proteomes" id="UP000249169">
    <property type="component" value="Unassembled WGS sequence"/>
</dbReference>
<dbReference type="OrthoDB" id="7054557at2"/>
<dbReference type="Gene3D" id="1.20.1050.10">
    <property type="match status" value="1"/>
</dbReference>
<proteinExistence type="predicted"/>
<sequence length="359" mass="39616">MSYELFISRASPYSMKVAALLRYLGVEHRLVIQNVVRRYRLIRRLTGKTMVPVLRNGDWAINDSTAIAEYVLRLPQLARELYMPPGIDTLSLLLEDFADEWMVRWMVQSRWGHPEDVRHVEQLIGAELTGGLPGAGRLLGRAAGQAIRFRLEDWGIGPANAEVLSGSARRTLEALEAALGDGRLYLFGDVPSLADFGCYGPLGQYASDPSGARVLRSAEFGRVRAYVARFDAMLLGEVEVGSATDASLQAVESLMGEALGTYWEVMVANLEAMGQGKRPAMVEATLLDGASFVFAPSRYLYSRLQSWLQLIEEGYASRRELFGDGGASVERALIGRVEQLVARPQAVELLKMYPGLGLR</sequence>